<dbReference type="InterPro" id="IPR029058">
    <property type="entry name" value="AB_hydrolase_fold"/>
</dbReference>
<keyword evidence="3" id="KW-1185">Reference proteome</keyword>
<dbReference type="InterPro" id="IPR000639">
    <property type="entry name" value="Epox_hydrolase-like"/>
</dbReference>
<dbReference type="PANTHER" id="PTHR46438:SF11">
    <property type="entry name" value="LIPASE-RELATED"/>
    <property type="match status" value="1"/>
</dbReference>
<dbReference type="PRINTS" id="PR00111">
    <property type="entry name" value="ABHYDROLASE"/>
</dbReference>
<accession>A0A7W0HJI9</accession>
<dbReference type="Pfam" id="PF12697">
    <property type="entry name" value="Abhydrolase_6"/>
    <property type="match status" value="1"/>
</dbReference>
<reference evidence="2 3" key="1">
    <citation type="submission" date="2020-07" db="EMBL/GenBank/DDBJ databases">
        <title>Genomic Encyclopedia of Type Strains, Phase IV (KMG-IV): sequencing the most valuable type-strain genomes for metagenomic binning, comparative biology and taxonomic classification.</title>
        <authorList>
            <person name="Goeker M."/>
        </authorList>
    </citation>
    <scope>NUCLEOTIDE SEQUENCE [LARGE SCALE GENOMIC DNA]</scope>
    <source>
        <strain evidence="2 3">DSM 17721</strain>
    </source>
</reference>
<organism evidence="2 3">
    <name type="scientific">Desulfosalsimonas propionicica</name>
    <dbReference type="NCBI Taxonomy" id="332175"/>
    <lineage>
        <taxon>Bacteria</taxon>
        <taxon>Pseudomonadati</taxon>
        <taxon>Thermodesulfobacteriota</taxon>
        <taxon>Desulfobacteria</taxon>
        <taxon>Desulfobacterales</taxon>
        <taxon>Desulfosalsimonadaceae</taxon>
        <taxon>Desulfosalsimonas</taxon>
    </lineage>
</organism>
<evidence type="ECO:0000313" key="3">
    <source>
        <dbReference type="Proteomes" id="UP000525298"/>
    </source>
</evidence>
<dbReference type="InterPro" id="IPR000073">
    <property type="entry name" value="AB_hydrolase_1"/>
</dbReference>
<feature type="domain" description="AB hydrolase-1" evidence="1">
    <location>
        <begin position="61"/>
        <end position="299"/>
    </location>
</feature>
<protein>
    <submittedName>
        <fullName evidence="2">Pimeloyl-ACP methyl ester carboxylesterase</fullName>
    </submittedName>
</protein>
<comment type="caution">
    <text evidence="2">The sequence shown here is derived from an EMBL/GenBank/DDBJ whole genome shotgun (WGS) entry which is preliminary data.</text>
</comment>
<dbReference type="Gene3D" id="3.40.50.1820">
    <property type="entry name" value="alpha/beta hydrolase"/>
    <property type="match status" value="1"/>
</dbReference>
<dbReference type="GO" id="GO:0003824">
    <property type="term" value="F:catalytic activity"/>
    <property type="evidence" value="ECO:0007669"/>
    <property type="project" value="InterPro"/>
</dbReference>
<dbReference type="SUPFAM" id="SSF53474">
    <property type="entry name" value="alpha/beta-Hydrolases"/>
    <property type="match status" value="1"/>
</dbReference>
<gene>
    <name evidence="2" type="ORF">HNR65_000542</name>
</gene>
<evidence type="ECO:0000259" key="1">
    <source>
        <dbReference type="Pfam" id="PF12697"/>
    </source>
</evidence>
<dbReference type="RefSeq" id="WP_181549889.1">
    <property type="nucleotide sequence ID" value="NZ_JACDUS010000001.1"/>
</dbReference>
<proteinExistence type="predicted"/>
<dbReference type="Proteomes" id="UP000525298">
    <property type="component" value="Unassembled WGS sequence"/>
</dbReference>
<sequence>MDPVKKSIVLCSAVFKGFSKPGFRSIPIGELEKKYANENSRFLEINGARVHFREEGNGPPLLLLHGAMASLHTWDGWADALRESFRIIRVDLPGNGLTGPVPGFAHTEQGLLDFLETFVDAMALDRFYLAGNSLGGFMAWNYAVQHPDKVKKLILIAPAGYPQEPPDVIKRVSLPVVGGIARVWAPRFMIAANVRSAYGNPDLVSESVVDRYHELLLRPGNRTAMVAIFRAMNEKARGFDPGEKIKQISVPVLLMWGERDRWVPPAHVEKWKNDVSDLQVITYPGAGHVPMEELPGETAGDVSRFLCE</sequence>
<dbReference type="PANTHER" id="PTHR46438">
    <property type="entry name" value="ALPHA/BETA-HYDROLASES SUPERFAMILY PROTEIN"/>
    <property type="match status" value="1"/>
</dbReference>
<dbReference type="AlphaFoldDB" id="A0A7W0HJI9"/>
<dbReference type="PRINTS" id="PR00412">
    <property type="entry name" value="EPOXHYDRLASE"/>
</dbReference>
<name>A0A7W0HJI9_9BACT</name>
<dbReference type="EMBL" id="JACDUS010000001">
    <property type="protein sequence ID" value="MBA2880235.1"/>
    <property type="molecule type" value="Genomic_DNA"/>
</dbReference>
<evidence type="ECO:0000313" key="2">
    <source>
        <dbReference type="EMBL" id="MBA2880235.1"/>
    </source>
</evidence>